<dbReference type="Proteomes" id="UP001165190">
    <property type="component" value="Unassembled WGS sequence"/>
</dbReference>
<dbReference type="Pfam" id="PF02519">
    <property type="entry name" value="Auxin_inducible"/>
    <property type="match status" value="1"/>
</dbReference>
<accession>A0A9W7IBB2</accession>
<evidence type="ECO:0000256" key="4">
    <source>
        <dbReference type="SAM" id="MobiDB-lite"/>
    </source>
</evidence>
<evidence type="ECO:0000256" key="3">
    <source>
        <dbReference type="ARBA" id="ARBA00022604"/>
    </source>
</evidence>
<dbReference type="EMBL" id="BSYR01000024">
    <property type="protein sequence ID" value="GMI91961.1"/>
    <property type="molecule type" value="Genomic_DNA"/>
</dbReference>
<dbReference type="GO" id="GO:0009733">
    <property type="term" value="P:response to auxin"/>
    <property type="evidence" value="ECO:0007669"/>
    <property type="project" value="InterPro"/>
</dbReference>
<evidence type="ECO:0000313" key="6">
    <source>
        <dbReference type="Proteomes" id="UP001165190"/>
    </source>
</evidence>
<keyword evidence="2" id="KW-0217">Developmental protein</keyword>
<dbReference type="PANTHER" id="PTHR31374">
    <property type="entry name" value="AUXIN-INDUCED PROTEIN-LIKE-RELATED"/>
    <property type="match status" value="1"/>
</dbReference>
<evidence type="ECO:0000256" key="1">
    <source>
        <dbReference type="ARBA" id="ARBA00006974"/>
    </source>
</evidence>
<proteinExistence type="inferred from homology"/>
<feature type="compositionally biased region" description="Basic and acidic residues" evidence="4">
    <location>
        <begin position="1"/>
        <end position="19"/>
    </location>
</feature>
<dbReference type="InterPro" id="IPR003676">
    <property type="entry name" value="SAUR_fam"/>
</dbReference>
<sequence length="92" mass="10458">MLKKSLLTDRELSDGDNKGSAHVPKGSIAVYVGPELRRYVVPIRYLRMPEFRDLMDEAAKEYGFQNGGGLEIPCDEQYFEYVLIKCATQLNV</sequence>
<protein>
    <submittedName>
        <fullName evidence="5">SMALL AUXIN UPREGULATED RNA 47</fullName>
    </submittedName>
</protein>
<keyword evidence="6" id="KW-1185">Reference proteome</keyword>
<dbReference type="PANTHER" id="PTHR31374:SF139">
    <property type="entry name" value="OS02G0143300 PROTEIN"/>
    <property type="match status" value="1"/>
</dbReference>
<name>A0A9W7IBB2_HIBTR</name>
<organism evidence="5 6">
    <name type="scientific">Hibiscus trionum</name>
    <name type="common">Flower of an hour</name>
    <dbReference type="NCBI Taxonomy" id="183268"/>
    <lineage>
        <taxon>Eukaryota</taxon>
        <taxon>Viridiplantae</taxon>
        <taxon>Streptophyta</taxon>
        <taxon>Embryophyta</taxon>
        <taxon>Tracheophyta</taxon>
        <taxon>Spermatophyta</taxon>
        <taxon>Magnoliopsida</taxon>
        <taxon>eudicotyledons</taxon>
        <taxon>Gunneridae</taxon>
        <taxon>Pentapetalae</taxon>
        <taxon>rosids</taxon>
        <taxon>malvids</taxon>
        <taxon>Malvales</taxon>
        <taxon>Malvaceae</taxon>
        <taxon>Malvoideae</taxon>
        <taxon>Hibiscus</taxon>
    </lineage>
</organism>
<feature type="region of interest" description="Disordered" evidence="4">
    <location>
        <begin position="1"/>
        <end position="24"/>
    </location>
</feature>
<comment type="caution">
    <text evidence="5">The sequence shown here is derived from an EMBL/GenBank/DDBJ whole genome shotgun (WGS) entry which is preliminary data.</text>
</comment>
<gene>
    <name evidence="5" type="ORF">HRI_002865400</name>
</gene>
<dbReference type="OrthoDB" id="1897212at2759"/>
<dbReference type="AlphaFoldDB" id="A0A9W7IBB2"/>
<comment type="similarity">
    <text evidence="1">Belongs to the ARG7 family.</text>
</comment>
<reference evidence="5" key="1">
    <citation type="submission" date="2023-05" db="EMBL/GenBank/DDBJ databases">
        <title>Genome and transcriptome analyses reveal genes involved in the formation of fine ridges on petal epidermal cells in Hibiscus trionum.</title>
        <authorList>
            <person name="Koshimizu S."/>
            <person name="Masuda S."/>
            <person name="Ishii T."/>
            <person name="Shirasu K."/>
            <person name="Hoshino A."/>
            <person name="Arita M."/>
        </authorList>
    </citation>
    <scope>NUCLEOTIDE SEQUENCE</scope>
    <source>
        <strain evidence="5">Hamamatsu line</strain>
    </source>
</reference>
<keyword evidence="3" id="KW-0341">Growth regulation</keyword>
<evidence type="ECO:0000256" key="2">
    <source>
        <dbReference type="ARBA" id="ARBA00022473"/>
    </source>
</evidence>
<evidence type="ECO:0000313" key="5">
    <source>
        <dbReference type="EMBL" id="GMI91961.1"/>
    </source>
</evidence>